<dbReference type="GeneID" id="23462359"/>
<evidence type="ECO:0000313" key="3">
    <source>
        <dbReference type="Proteomes" id="UP000202511"/>
    </source>
</evidence>
<dbReference type="RefSeq" id="YP_009119677.1">
    <property type="nucleotide sequence ID" value="NC_026440.1"/>
</dbReference>
<accession>A0A0B5JCQ5</accession>
<name>A0A0B5JCQ5_9VIRU</name>
<evidence type="ECO:0000256" key="1">
    <source>
        <dbReference type="SAM" id="MobiDB-lite"/>
    </source>
</evidence>
<reference evidence="2 3" key="1">
    <citation type="journal article" date="2015" name="Parasitol. Res.">
        <title>Viruses in close associations with free-living amoebae.</title>
        <authorList>
            <person name="Scheid P."/>
        </authorList>
    </citation>
    <scope>NUCLEOTIDE SEQUENCE [LARGE SCALE GENOMIC DNA]</scope>
    <source>
        <strain evidence="2">KlaHel</strain>
    </source>
</reference>
<evidence type="ECO:0000313" key="2">
    <source>
        <dbReference type="EMBL" id="AJF97442.1"/>
    </source>
</evidence>
<dbReference type="EMBL" id="KP136319">
    <property type="protein sequence ID" value="AJF97442.1"/>
    <property type="molecule type" value="Genomic_DNA"/>
</dbReference>
<proteinExistence type="predicted"/>
<sequence length="120" mass="13387">MGASVAQAQKARPFTLPLSPNGPRNGGKEKKRTIATAWRQVGSPSFFLPSLVCSDRAERRRAMAPQPILSPKEKRGNERPTRAGFLLSFLSSLFRKEKEMRDKKKKKCISLLWSIMAGGD</sequence>
<dbReference type="KEGG" id="vg:23462359"/>
<feature type="region of interest" description="Disordered" evidence="1">
    <location>
        <begin position="1"/>
        <end position="31"/>
    </location>
</feature>
<organism evidence="2 3">
    <name type="scientific">Pandoravirus inopinatum</name>
    <dbReference type="NCBI Taxonomy" id="1605721"/>
    <lineage>
        <taxon>Viruses</taxon>
        <taxon>Pandoravirus</taxon>
    </lineage>
</organism>
<protein>
    <submittedName>
        <fullName evidence="2">Uncharacterized protein</fullName>
    </submittedName>
</protein>
<dbReference type="Proteomes" id="UP000202511">
    <property type="component" value="Segment"/>
</dbReference>